<dbReference type="eggNOG" id="COG2374">
    <property type="taxonomic scope" value="Bacteria"/>
</dbReference>
<dbReference type="Proteomes" id="UP000001491">
    <property type="component" value="Chromosome"/>
</dbReference>
<dbReference type="InterPro" id="IPR036691">
    <property type="entry name" value="Endo/exonu/phosph_ase_sf"/>
</dbReference>
<feature type="region of interest" description="Disordered" evidence="1">
    <location>
        <begin position="215"/>
        <end position="239"/>
    </location>
</feature>
<feature type="transmembrane region" description="Helical" evidence="2">
    <location>
        <begin position="12"/>
        <end position="34"/>
    </location>
</feature>
<keyword evidence="2" id="KW-0472">Membrane</keyword>
<evidence type="ECO:0000313" key="4">
    <source>
        <dbReference type="Proteomes" id="UP000001491"/>
    </source>
</evidence>
<protein>
    <submittedName>
        <fullName evidence="3">Membrane nuclease, lipoprotein</fullName>
    </submittedName>
</protein>
<dbReference type="CDD" id="cd10283">
    <property type="entry name" value="MnuA_DNase1-like"/>
    <property type="match status" value="1"/>
</dbReference>
<feature type="compositionally biased region" description="Basic and acidic residues" evidence="1">
    <location>
        <begin position="229"/>
        <end position="239"/>
    </location>
</feature>
<gene>
    <name evidence="3" type="primary">mnuA</name>
    <name evidence="3" type="ordered locus">MCJ_001570</name>
</gene>
<keyword evidence="2" id="KW-1133">Transmembrane helix</keyword>
<feature type="region of interest" description="Disordered" evidence="1">
    <location>
        <begin position="48"/>
        <end position="68"/>
    </location>
</feature>
<proteinExistence type="predicted"/>
<keyword evidence="2" id="KW-0812">Transmembrane</keyword>
<dbReference type="EMBL" id="FM864216">
    <property type="protein sequence ID" value="CAT04847.1"/>
    <property type="molecule type" value="Genomic_DNA"/>
</dbReference>
<evidence type="ECO:0000256" key="2">
    <source>
        <dbReference type="SAM" id="Phobius"/>
    </source>
</evidence>
<reference evidence="4" key="1">
    <citation type="journal article" date="2009" name="BMC Bioinformatics">
        <title>The Mycoplasma conjunctivae genome sequencing, annotation and analysis.</title>
        <authorList>
            <person name="Calderon-Copete S.P."/>
            <person name="Wigger G."/>
            <person name="Wunderlin C."/>
            <person name="Schmidheini T."/>
            <person name="Frey J."/>
            <person name="Quail M.A."/>
            <person name="Falquet L."/>
        </authorList>
    </citation>
    <scope>NUCLEOTIDE SEQUENCE [LARGE SCALE GENOMIC DNA]</scope>
    <source>
        <strain evidence="4">ATCC 25834 / NCTC 10147 / HRC/581</strain>
    </source>
</reference>
<sequence>MKNRFKNKNRFTWVAALASLIFFAGAGIGAYYIYKTVVANNNNEQENKSVDLRGTDTTSTQKKSQTQKAKSLIKTSDSVARLGFWNVLNYDNKDEKARNYAFSQIIATSNIDLIALAEIKENPNANGTSIIEELNKLQQDAKWKELTTEVVGKKNQQERYTWLYKSSIFDLITPKNSKANNPYLISEYKTIKYARPVAAAFFKHKTSGKTISLATGHFDSPGASKTRKEKQNREFKSQGDQEINEAKHLANVLKELNADTPTDAQIFMADTNIRENATNYAFKSTFEAGYKSLLETNEKTSLSQTFGGYASAYDKIFFKGNLPTLNANKFDLWTVFDTNIVDLKTYQELARKDRKKVGSVSYKNNEGKSKWVRSISDHTAVYFDIDFESKK</sequence>
<dbReference type="KEGG" id="mco:MCJ_001570"/>
<dbReference type="SUPFAM" id="SSF56219">
    <property type="entry name" value="DNase I-like"/>
    <property type="match status" value="1"/>
</dbReference>
<accession>C5J5V8</accession>
<dbReference type="Gene3D" id="3.60.10.10">
    <property type="entry name" value="Endonuclease/exonuclease/phosphatase"/>
    <property type="match status" value="1"/>
</dbReference>
<dbReference type="AlphaFoldDB" id="C5J5V8"/>
<name>C5J5V8_MESCH</name>
<evidence type="ECO:0000313" key="3">
    <source>
        <dbReference type="EMBL" id="CAT04847.1"/>
    </source>
</evidence>
<organism evidence="3 4">
    <name type="scientific">Mesomycoplasma conjunctivae (strain ATCC 25834 / NCTC 10147 / HRC/581)</name>
    <name type="common">Mycoplasma conjunctivae</name>
    <dbReference type="NCBI Taxonomy" id="572263"/>
    <lineage>
        <taxon>Bacteria</taxon>
        <taxon>Bacillati</taxon>
        <taxon>Mycoplasmatota</taxon>
        <taxon>Mycoplasmoidales</taxon>
        <taxon>Metamycoplasmataceae</taxon>
        <taxon>Mesomycoplasma</taxon>
    </lineage>
</organism>
<evidence type="ECO:0000256" key="1">
    <source>
        <dbReference type="SAM" id="MobiDB-lite"/>
    </source>
</evidence>
<dbReference type="PANTHER" id="PTHR11371">
    <property type="entry name" value="DEOXYRIBONUCLEASE"/>
    <property type="match status" value="1"/>
</dbReference>
<dbReference type="PANTHER" id="PTHR11371:SF31">
    <property type="entry name" value="EXTRACELLULAR NUCLEASE"/>
    <property type="match status" value="1"/>
</dbReference>
<keyword evidence="3" id="KW-0449">Lipoprotein</keyword>
<dbReference type="HOGENOM" id="CLU_046842_0_0_14"/>
<keyword evidence="4" id="KW-1185">Reference proteome</keyword>
<feature type="compositionally biased region" description="Low complexity" evidence="1">
    <location>
        <begin position="57"/>
        <end position="68"/>
    </location>
</feature>
<dbReference type="NCBIfam" id="NF045851">
    <property type="entry name" value="mem_nucl_MnuA"/>
    <property type="match status" value="1"/>
</dbReference>